<feature type="region of interest" description="Disordered" evidence="2">
    <location>
        <begin position="326"/>
        <end position="360"/>
    </location>
</feature>
<dbReference type="RefSeq" id="WP_167331503.1">
    <property type="nucleotide sequence ID" value="NZ_AUAE01000019.1"/>
</dbReference>
<dbReference type="EMBL" id="AQHW01000003">
    <property type="protein sequence ID" value="KKB59632.1"/>
    <property type="molecule type" value="Genomic_DNA"/>
</dbReference>
<name>A0A0F5JQE8_9BACT</name>
<dbReference type="InterPro" id="IPR014907">
    <property type="entry name" value="BT4734-like_N"/>
</dbReference>
<gene>
    <name evidence="4" type="ORF">HMPREF1536_00613</name>
</gene>
<evidence type="ECO:0000313" key="5">
    <source>
        <dbReference type="Proteomes" id="UP000033035"/>
    </source>
</evidence>
<dbReference type="STRING" id="1203610.HMPREF1536_00613"/>
<proteinExistence type="predicted"/>
<sequence length="816" mass="93263">MKRIMNDKQDLLKLDEIIFSGFNDAKAQEMKWELPVLKLHERTRNSPELKKATIEILEGYAKYKLAEARLKDLENGKDSDQEKIAAIRKEVEDWEKDFKTKKLMLPMISVHAYFDKGRKDSDPHTFNNLILTDIDHISEEQINELMPKIKKSPYVVFACRSVRGEGIHILNYVEVEGGINDENFKNAFNATTRLVEHDLNIEADKAVGSISRTMFLNHDEQAYCNPEATPLDINTAVWLEKIDINDLKFQEMKEKEKLAAYLDAAKQNLNWSNGNRHSTIVSLASTLKKAGFDLDDVVSECTSRYVQSGFDVEEIESTIRDVYHRYSSEHGTNRKSPQPKKDKGTKGHIDTSKVTEEEPFDEEDFLNTHFPSISPAYNYIPRSLLDYCIDPESSEEIKFTALISLITILGFVEKDIRCMPKRKEIINTLLYINVVGDASSGKSCIDAAYKLAKAYSKNIELRSAAEAKEQDKKIRLWENCIKKSSDTDCNCGEEPTKIEPIRLALTHNISKSKLIKQLEANAAYSTLIYTSELDAAMLQKDNPISSIFRSAFKGEEVSSHTHQNGDHKVEAPKVATLSAGTPSQQARFFNNKEDGLVARYLDIFLPETPYIGLPEDEDLDLYKFEAFEKTVFEQIESFGNYFSDKKFVFKLTPAANKMINEYFGAAPSRFAQFASKALNGFIRRLRDITIRIAMILEGCKLYKDNAPEGIYNISSETMKLVISWNDFFIEEKIRMFNILPELPQSESSNEIKYAAAYKNLPCDFTFGDAKRFFEDELGVSAKTAQRTLKFWKNKDLVKKRGEHYTKKECLECTENA</sequence>
<organism evidence="4 5">
    <name type="scientific">Parabacteroides gordonii MS-1 = DSM 23371</name>
    <dbReference type="NCBI Taxonomy" id="1203610"/>
    <lineage>
        <taxon>Bacteria</taxon>
        <taxon>Pseudomonadati</taxon>
        <taxon>Bacteroidota</taxon>
        <taxon>Bacteroidia</taxon>
        <taxon>Bacteroidales</taxon>
        <taxon>Tannerellaceae</taxon>
        <taxon>Parabacteroides</taxon>
    </lineage>
</organism>
<dbReference type="Pfam" id="PF13148">
    <property type="entry name" value="DUF3987"/>
    <property type="match status" value="1"/>
</dbReference>
<feature type="compositionally biased region" description="Basic and acidic residues" evidence="2">
    <location>
        <begin position="339"/>
        <end position="356"/>
    </location>
</feature>
<accession>A0A0F5JQE8</accession>
<dbReference type="HOGENOM" id="CLU_346082_0_0_10"/>
<feature type="domain" description="BT4734-like N-terminal" evidence="3">
    <location>
        <begin position="102"/>
        <end position="223"/>
    </location>
</feature>
<protein>
    <recommendedName>
        <fullName evidence="3">BT4734-like N-terminal domain-containing protein</fullName>
    </recommendedName>
</protein>
<feature type="coiled-coil region" evidence="1">
    <location>
        <begin position="63"/>
        <end position="97"/>
    </location>
</feature>
<evidence type="ECO:0000259" key="3">
    <source>
        <dbReference type="Pfam" id="PF08800"/>
    </source>
</evidence>
<keyword evidence="5" id="KW-1185">Reference proteome</keyword>
<dbReference type="Proteomes" id="UP000033035">
    <property type="component" value="Unassembled WGS sequence"/>
</dbReference>
<reference evidence="4 5" key="1">
    <citation type="submission" date="2013-04" db="EMBL/GenBank/DDBJ databases">
        <title>The Genome Sequence of Parabacteroides gordonii DSM 23371.</title>
        <authorList>
            <consortium name="The Broad Institute Genomics Platform"/>
            <person name="Earl A."/>
            <person name="Ward D."/>
            <person name="Feldgarden M."/>
            <person name="Gevers D."/>
            <person name="Martens E."/>
            <person name="Sakamoto M."/>
            <person name="Benno Y."/>
            <person name="Suzuki N."/>
            <person name="Matsunaga N."/>
            <person name="Koshihara K."/>
            <person name="Seki M."/>
            <person name="Komiya H."/>
            <person name="Walker B."/>
            <person name="Young S."/>
            <person name="Zeng Q."/>
            <person name="Gargeya S."/>
            <person name="Fitzgerald M."/>
            <person name="Haas B."/>
            <person name="Abouelleil A."/>
            <person name="Allen A.W."/>
            <person name="Alvarado L."/>
            <person name="Arachchi H.M."/>
            <person name="Berlin A.M."/>
            <person name="Chapman S.B."/>
            <person name="Gainer-Dewar J."/>
            <person name="Goldberg J."/>
            <person name="Griggs A."/>
            <person name="Gujja S."/>
            <person name="Hansen M."/>
            <person name="Howarth C."/>
            <person name="Imamovic A."/>
            <person name="Ireland A."/>
            <person name="Larimer J."/>
            <person name="McCowan C."/>
            <person name="Murphy C."/>
            <person name="Pearson M."/>
            <person name="Poon T.W."/>
            <person name="Priest M."/>
            <person name="Roberts A."/>
            <person name="Saif S."/>
            <person name="Shea T."/>
            <person name="Sisk P."/>
            <person name="Sykes S."/>
            <person name="Wortman J."/>
            <person name="Nusbaum C."/>
            <person name="Birren B."/>
        </authorList>
    </citation>
    <scope>NUCLEOTIDE SEQUENCE [LARGE SCALE GENOMIC DNA]</scope>
    <source>
        <strain evidence="4 5">MS-1</strain>
    </source>
</reference>
<dbReference type="AlphaFoldDB" id="A0A0F5JQE8"/>
<evidence type="ECO:0000256" key="2">
    <source>
        <dbReference type="SAM" id="MobiDB-lite"/>
    </source>
</evidence>
<dbReference type="PATRIC" id="fig|1203610.3.peg.632"/>
<keyword evidence="1" id="KW-0175">Coiled coil</keyword>
<evidence type="ECO:0000313" key="4">
    <source>
        <dbReference type="EMBL" id="KKB59632.1"/>
    </source>
</evidence>
<dbReference type="InterPro" id="IPR025048">
    <property type="entry name" value="DUF3987"/>
</dbReference>
<evidence type="ECO:0000256" key="1">
    <source>
        <dbReference type="SAM" id="Coils"/>
    </source>
</evidence>
<comment type="caution">
    <text evidence="4">The sequence shown here is derived from an EMBL/GenBank/DDBJ whole genome shotgun (WGS) entry which is preliminary data.</text>
</comment>
<dbReference type="Pfam" id="PF08800">
    <property type="entry name" value="BT4734-like_N"/>
    <property type="match status" value="1"/>
</dbReference>